<dbReference type="Gene3D" id="3.40.50.2000">
    <property type="entry name" value="Glycogen Phosphorylase B"/>
    <property type="match status" value="2"/>
</dbReference>
<gene>
    <name evidence="2" type="ORF">BST86_07610</name>
</gene>
<sequence>MQTRVLYIGNQLASKNRTATTIDTLSDLLRKQGYQVKTASSVKNQWLRGLHMAWVTLLNRNWAQFVLIDTYSTRNFWYAISIGYICRWLNIKYIPILHGGNLPARLKTNPKVFHHFLSNAHRVVSPSDYLKFAFEERSDEEVHAEHLTGQAGSRSTKANFKKITVIQNSLELENYDFNKRSRVQPKLLWVRSFAEIYNPMMALKVLERLLEQLPNACLTMVGPDKDGSLQRCEQYALEKGLPVHFTGLLSKTEWIALSREHDIFINTSHFDNMPVSILEAMALGLPVISTNVGGIPILIQNESNGLLVDDDDVIRMVESIISLTKNQELANRLSTNAYILVGKFSWDTIKNSWNELLRS</sequence>
<dbReference type="AlphaFoldDB" id="A0A2S9WXZ5"/>
<dbReference type="EMBL" id="MQUC01000003">
    <property type="protein sequence ID" value="PRP68331.1"/>
    <property type="molecule type" value="Genomic_DNA"/>
</dbReference>
<dbReference type="InterPro" id="IPR001296">
    <property type="entry name" value="Glyco_trans_1"/>
</dbReference>
<keyword evidence="2" id="KW-0808">Transferase</keyword>
<evidence type="ECO:0000259" key="1">
    <source>
        <dbReference type="Pfam" id="PF00534"/>
    </source>
</evidence>
<evidence type="ECO:0000313" key="2">
    <source>
        <dbReference type="EMBL" id="PRP68331.1"/>
    </source>
</evidence>
<dbReference type="PANTHER" id="PTHR12526">
    <property type="entry name" value="GLYCOSYLTRANSFERASE"/>
    <property type="match status" value="1"/>
</dbReference>
<proteinExistence type="predicted"/>
<dbReference type="OrthoDB" id="139410at2"/>
<protein>
    <submittedName>
        <fullName evidence="2">Glycosyl transferase family 1</fullName>
    </submittedName>
</protein>
<keyword evidence="3" id="KW-1185">Reference proteome</keyword>
<evidence type="ECO:0000313" key="3">
    <source>
        <dbReference type="Proteomes" id="UP000239532"/>
    </source>
</evidence>
<feature type="domain" description="Glycosyl transferase family 1" evidence="1">
    <location>
        <begin position="184"/>
        <end position="338"/>
    </location>
</feature>
<dbReference type="Pfam" id="PF00534">
    <property type="entry name" value="Glycos_transf_1"/>
    <property type="match status" value="1"/>
</dbReference>
<organism evidence="2 3">
    <name type="scientific">Nonlabens agnitus</name>
    <dbReference type="NCBI Taxonomy" id="870484"/>
    <lineage>
        <taxon>Bacteria</taxon>
        <taxon>Pseudomonadati</taxon>
        <taxon>Bacteroidota</taxon>
        <taxon>Flavobacteriia</taxon>
        <taxon>Flavobacteriales</taxon>
        <taxon>Flavobacteriaceae</taxon>
        <taxon>Nonlabens</taxon>
    </lineage>
</organism>
<dbReference type="CDD" id="cd03801">
    <property type="entry name" value="GT4_PimA-like"/>
    <property type="match status" value="1"/>
</dbReference>
<accession>A0A2S9WXZ5</accession>
<dbReference type="PANTHER" id="PTHR12526:SF630">
    <property type="entry name" value="GLYCOSYLTRANSFERASE"/>
    <property type="match status" value="1"/>
</dbReference>
<dbReference type="GO" id="GO:0016757">
    <property type="term" value="F:glycosyltransferase activity"/>
    <property type="evidence" value="ECO:0007669"/>
    <property type="project" value="InterPro"/>
</dbReference>
<name>A0A2S9WXZ5_9FLAO</name>
<dbReference type="SUPFAM" id="SSF53756">
    <property type="entry name" value="UDP-Glycosyltransferase/glycogen phosphorylase"/>
    <property type="match status" value="1"/>
</dbReference>
<reference evidence="2 3" key="1">
    <citation type="submission" date="2016-11" db="EMBL/GenBank/DDBJ databases">
        <title>Trade-off between light-utilization and light-protection in marine flavobacteria.</title>
        <authorList>
            <person name="Kumagai Y."/>
        </authorList>
    </citation>
    <scope>NUCLEOTIDE SEQUENCE [LARGE SCALE GENOMIC DNA]</scope>
    <source>
        <strain evidence="2 3">JCM 17109</strain>
    </source>
</reference>
<comment type="caution">
    <text evidence="2">The sequence shown here is derived from an EMBL/GenBank/DDBJ whole genome shotgun (WGS) entry which is preliminary data.</text>
</comment>
<dbReference type="Proteomes" id="UP000239532">
    <property type="component" value="Unassembled WGS sequence"/>
</dbReference>